<feature type="region of interest" description="Disordered" evidence="3">
    <location>
        <begin position="484"/>
        <end position="518"/>
    </location>
</feature>
<gene>
    <name evidence="6" type="ORF">PENSTE_c014G07045</name>
</gene>
<feature type="compositionally biased region" description="Basic residues" evidence="3">
    <location>
        <begin position="728"/>
        <end position="744"/>
    </location>
</feature>
<dbReference type="GO" id="GO:0017108">
    <property type="term" value="F:5'-flap endonuclease activity"/>
    <property type="evidence" value="ECO:0007669"/>
    <property type="project" value="TreeGrafter"/>
</dbReference>
<dbReference type="SUPFAM" id="SSF47807">
    <property type="entry name" value="5' to 3' exonuclease, C-terminal subdomain"/>
    <property type="match status" value="1"/>
</dbReference>
<sequence>MGIPGLLNALGAGERIALSKLAVSHLERENRPIRIAVDISIWLFQVQAGRGGKNPEIRTLFYRLVKLLALPIHPLFVYDGSQKPPFKRGKATSRGHGNAPIIQRSKELISRFRFPWHVAPGEAEAECARLQQAGVVDAVMSDDIDTLMFGSTFMIKNFSKESGTGTTAATHVTRYNMGNKSDVSSVPFDRPGMILFAMLSGGDYLPSGVPKCGSKLAAEIAKAGFGEDLLEILETNPSELDSNLNDWRDRLQFELEENESGYFTTKHKAVRIPDTFPDRAVLQYYAKPIVSADHEMESLKDHLRSAWDLDIDPMSIRNFAAEHLEWNYRSGARKIIKLLAEPLVSYRLRLKRPVLGLAHSTLAPDCVTPWLQKIRRSRTNFGTDGMTEFQVEILPVDVVGIDLLGEQPNPQLVTEESQPSQTTVQTIEEEDDAEPAIEAATLQTPSKTRVTKRYDPLGIEKVWIFETVARLGLPELVKQWDDEQANKAASKAAPKKPATRRTGPKKKGPIDPGMKRGSILKYGTLTKERSELSPPFRMQLLEAVTPKSGNRNDFSSRDITSYPYAIDLENHQISPSMYAARETTGEIYSFTQEVDDLVGSFSNLHTTSPTPLSKRRPLMNPPRMRSRVSVLSASGGEDMESAVPITDTDIPTPSRQRRVDRVSTSMSTKKPNKQANKPCRDKYPSSQEAYALEEDTSCIHDLEKAVDSLSLNVRTGCHGPDQNDPRPPRKSASRKRAGIGKNRHCSTPQEQEPVMPTKNKPPLKNHQTRLPSDSLILSELGRDPDCRSSGQAFEDIKKTSKSSPRKKSCEPKSNPTKTIGHIENVTTSNGFWEVDASGGETSTETDALPHDGEKGQSKKKRLPRVSILDMI</sequence>
<dbReference type="InterPro" id="IPR041177">
    <property type="entry name" value="GEN1_C"/>
</dbReference>
<reference evidence="7" key="1">
    <citation type="journal article" date="2017" name="Nat. Microbiol.">
        <title>Global analysis of biosynthetic gene clusters reveals vast potential of secondary metabolite production in Penicillium species.</title>
        <authorList>
            <person name="Nielsen J.C."/>
            <person name="Grijseels S."/>
            <person name="Prigent S."/>
            <person name="Ji B."/>
            <person name="Dainat J."/>
            <person name="Nielsen K.F."/>
            <person name="Frisvad J.C."/>
            <person name="Workman M."/>
            <person name="Nielsen J."/>
        </authorList>
    </citation>
    <scope>NUCLEOTIDE SEQUENCE [LARGE SCALE GENOMIC DNA]</scope>
    <source>
        <strain evidence="7">IBT 24891</strain>
    </source>
</reference>
<dbReference type="Pfam" id="PF00752">
    <property type="entry name" value="XPG_N"/>
    <property type="match status" value="1"/>
</dbReference>
<feature type="region of interest" description="Disordered" evidence="3">
    <location>
        <begin position="713"/>
        <end position="871"/>
    </location>
</feature>
<dbReference type="FunFam" id="3.40.50.1010:FF:000037">
    <property type="entry name" value="Rad2-like endonuclease, putative (AFU_orthologue AFUA_3G13260)"/>
    <property type="match status" value="1"/>
</dbReference>
<organism evidence="6 7">
    <name type="scientific">Penicillium steckii</name>
    <dbReference type="NCBI Taxonomy" id="303698"/>
    <lineage>
        <taxon>Eukaryota</taxon>
        <taxon>Fungi</taxon>
        <taxon>Dikarya</taxon>
        <taxon>Ascomycota</taxon>
        <taxon>Pezizomycotina</taxon>
        <taxon>Eurotiomycetes</taxon>
        <taxon>Eurotiomycetidae</taxon>
        <taxon>Eurotiales</taxon>
        <taxon>Aspergillaceae</taxon>
        <taxon>Penicillium</taxon>
    </lineage>
</organism>
<dbReference type="GO" id="GO:0006281">
    <property type="term" value="P:DNA repair"/>
    <property type="evidence" value="ECO:0007669"/>
    <property type="project" value="UniProtKB-ARBA"/>
</dbReference>
<evidence type="ECO:0000259" key="4">
    <source>
        <dbReference type="SMART" id="SM00484"/>
    </source>
</evidence>
<evidence type="ECO:0000313" key="6">
    <source>
        <dbReference type="EMBL" id="OQE19945.1"/>
    </source>
</evidence>
<dbReference type="InterPro" id="IPR006084">
    <property type="entry name" value="XPG/Rad2"/>
</dbReference>
<keyword evidence="1" id="KW-0540">Nuclease</keyword>
<dbReference type="OrthoDB" id="2959108at2759"/>
<dbReference type="SUPFAM" id="SSF88723">
    <property type="entry name" value="PIN domain-like"/>
    <property type="match status" value="1"/>
</dbReference>
<dbReference type="Proteomes" id="UP000191285">
    <property type="component" value="Unassembled WGS sequence"/>
</dbReference>
<dbReference type="GO" id="GO:0008821">
    <property type="term" value="F:crossover junction DNA endonuclease activity"/>
    <property type="evidence" value="ECO:0007669"/>
    <property type="project" value="InterPro"/>
</dbReference>
<proteinExistence type="predicted"/>
<dbReference type="STRING" id="303698.A0A1V6T0Q7"/>
<dbReference type="AlphaFoldDB" id="A0A1V6T0Q7"/>
<dbReference type="InterPro" id="IPR006086">
    <property type="entry name" value="XPG-I_dom"/>
</dbReference>
<dbReference type="PRINTS" id="PR00853">
    <property type="entry name" value="XPGRADSUPER"/>
</dbReference>
<feature type="compositionally biased region" description="Basic residues" evidence="3">
    <location>
        <begin position="493"/>
        <end position="507"/>
    </location>
</feature>
<feature type="domain" description="XPG N-terminal" evidence="5">
    <location>
        <begin position="1"/>
        <end position="108"/>
    </location>
</feature>
<protein>
    <recommendedName>
        <fullName evidence="8">XPG-I domain-containing protein</fullName>
    </recommendedName>
</protein>
<dbReference type="Gene3D" id="3.40.50.1010">
    <property type="entry name" value="5'-nuclease"/>
    <property type="match status" value="2"/>
</dbReference>
<dbReference type="EMBL" id="MLKD01000014">
    <property type="protein sequence ID" value="OQE19945.1"/>
    <property type="molecule type" value="Genomic_DNA"/>
</dbReference>
<dbReference type="InterPro" id="IPR036279">
    <property type="entry name" value="5-3_exonuclease_C_sf"/>
</dbReference>
<dbReference type="PANTHER" id="PTHR11081:SF75">
    <property type="entry name" value="ENDONUCLEASE, PUTATIVE (AFU_ORTHOLOGUE AFUA_3G13260)-RELATED"/>
    <property type="match status" value="1"/>
</dbReference>
<dbReference type="SMART" id="SM00484">
    <property type="entry name" value="XPGI"/>
    <property type="match status" value="1"/>
</dbReference>
<dbReference type="InterPro" id="IPR029060">
    <property type="entry name" value="PIN-like_dom_sf"/>
</dbReference>
<dbReference type="SMART" id="SM00485">
    <property type="entry name" value="XPGN"/>
    <property type="match status" value="1"/>
</dbReference>
<evidence type="ECO:0000259" key="5">
    <source>
        <dbReference type="SMART" id="SM00485"/>
    </source>
</evidence>
<dbReference type="PANTHER" id="PTHR11081">
    <property type="entry name" value="FLAP ENDONUCLEASE FAMILY MEMBER"/>
    <property type="match status" value="1"/>
</dbReference>
<dbReference type="Pfam" id="PF00867">
    <property type="entry name" value="XPG_I"/>
    <property type="match status" value="1"/>
</dbReference>
<dbReference type="CDD" id="cd09870">
    <property type="entry name" value="PIN_YEN1"/>
    <property type="match status" value="1"/>
</dbReference>
<dbReference type="Gene3D" id="1.10.150.20">
    <property type="entry name" value="5' to 3' exonuclease, C-terminal subdomain"/>
    <property type="match status" value="1"/>
</dbReference>
<accession>A0A1V6T0Q7</accession>
<feature type="region of interest" description="Disordered" evidence="3">
    <location>
        <begin position="633"/>
        <end position="684"/>
    </location>
</feature>
<dbReference type="CDD" id="cd09906">
    <property type="entry name" value="H3TH_YEN1"/>
    <property type="match status" value="1"/>
</dbReference>
<comment type="caution">
    <text evidence="6">The sequence shown here is derived from an EMBL/GenBank/DDBJ whole genome shotgun (WGS) entry which is preliminary data.</text>
</comment>
<dbReference type="Pfam" id="PF18380">
    <property type="entry name" value="GEN1_C"/>
    <property type="match status" value="1"/>
</dbReference>
<keyword evidence="2" id="KW-0378">Hydrolase</keyword>
<feature type="compositionally biased region" description="Basic and acidic residues" evidence="3">
    <location>
        <begin position="847"/>
        <end position="856"/>
    </location>
</feature>
<feature type="domain" description="XPG-I" evidence="4">
    <location>
        <begin position="110"/>
        <end position="185"/>
    </location>
</feature>
<keyword evidence="7" id="KW-1185">Reference proteome</keyword>
<dbReference type="InterPro" id="IPR006085">
    <property type="entry name" value="XPG_DNA_repair_N"/>
</dbReference>
<dbReference type="FunFam" id="3.40.50.1010:FF:000051">
    <property type="entry name" value="Rad2-like endonuclease, putative (AFU_orthologue AFUA_3G13260)"/>
    <property type="match status" value="1"/>
</dbReference>
<evidence type="ECO:0000256" key="3">
    <source>
        <dbReference type="SAM" id="MobiDB-lite"/>
    </source>
</evidence>
<evidence type="ECO:0000256" key="1">
    <source>
        <dbReference type="ARBA" id="ARBA00022722"/>
    </source>
</evidence>
<feature type="compositionally biased region" description="Polar residues" evidence="3">
    <location>
        <begin position="662"/>
        <end position="675"/>
    </location>
</feature>
<dbReference type="InterPro" id="IPR037316">
    <property type="entry name" value="Yen1_H3TH"/>
</dbReference>
<name>A0A1V6T0Q7_9EURO</name>
<evidence type="ECO:0000256" key="2">
    <source>
        <dbReference type="ARBA" id="ARBA00022801"/>
    </source>
</evidence>
<evidence type="ECO:0000313" key="7">
    <source>
        <dbReference type="Proteomes" id="UP000191285"/>
    </source>
</evidence>
<evidence type="ECO:0008006" key="8">
    <source>
        <dbReference type="Google" id="ProtNLM"/>
    </source>
</evidence>